<dbReference type="InterPro" id="IPR036812">
    <property type="entry name" value="NAD(P)_OxRdtase_dom_sf"/>
</dbReference>
<dbReference type="STRING" id="1367477.N288_04910"/>
<name>U5L6E4_9BACI</name>
<dbReference type="GO" id="GO:0016491">
    <property type="term" value="F:oxidoreductase activity"/>
    <property type="evidence" value="ECO:0007669"/>
    <property type="project" value="InterPro"/>
</dbReference>
<dbReference type="AlphaFoldDB" id="U5L6E4"/>
<dbReference type="KEGG" id="bif:N288_04910"/>
<dbReference type="PANTHER" id="PTHR43312:SF1">
    <property type="entry name" value="NADP-DEPENDENT OXIDOREDUCTASE DOMAIN-CONTAINING PROTEIN"/>
    <property type="match status" value="1"/>
</dbReference>
<dbReference type="Proteomes" id="UP000017805">
    <property type="component" value="Chromosome"/>
</dbReference>
<dbReference type="InterPro" id="IPR053135">
    <property type="entry name" value="AKR2_Oxidoreductase"/>
</dbReference>
<dbReference type="SUPFAM" id="SSF51430">
    <property type="entry name" value="NAD(P)-linked oxidoreductase"/>
    <property type="match status" value="1"/>
</dbReference>
<evidence type="ECO:0000313" key="3">
    <source>
        <dbReference type="Proteomes" id="UP000017805"/>
    </source>
</evidence>
<organism evidence="2 3">
    <name type="scientific">Bacillus infantis NRRL B-14911</name>
    <dbReference type="NCBI Taxonomy" id="1367477"/>
    <lineage>
        <taxon>Bacteria</taxon>
        <taxon>Bacillati</taxon>
        <taxon>Bacillota</taxon>
        <taxon>Bacilli</taxon>
        <taxon>Bacillales</taxon>
        <taxon>Bacillaceae</taxon>
        <taxon>Bacillus</taxon>
    </lineage>
</organism>
<dbReference type="Pfam" id="PF00248">
    <property type="entry name" value="Aldo_ket_red"/>
    <property type="match status" value="1"/>
</dbReference>
<dbReference type="PANTHER" id="PTHR43312">
    <property type="entry name" value="D-THREO-ALDOSE 1-DEHYDROGENASE"/>
    <property type="match status" value="1"/>
</dbReference>
<keyword evidence="3" id="KW-1185">Reference proteome</keyword>
<accession>U5L6E4</accession>
<dbReference type="InterPro" id="IPR020471">
    <property type="entry name" value="AKR"/>
</dbReference>
<proteinExistence type="predicted"/>
<sequence>MEGCIIYAKSRGSLLGFCIKEGVGEMKYNQLGNTDLKVSELSFGTWAIGGSWGKTDDGEALKALEQAMDAGVNFFDTADVYGDGHSEELLAKATKGKEDSIHIATKFCRSADIYDPATYSMDSVRSFCENSLKRLDREAIDLYQIHCPPMEILKDGSVFEVLEQLKQEGKIRYYGVSVETVEEGIFCLENTKASALQVIFNLLRQKPLDELFPMAMEKKVGILARVPLASGLLTGKFSKDTTFEQDDHRNFNRNGEAFNVGETFGGLDFEKGVELSEQVKWMEEGRGSMAGAAIKWILQQPEVSTVIPGFRNVKQVESNLEALDAKPFSEEELQKLKDFYQKEVHAHIRGVY</sequence>
<evidence type="ECO:0000313" key="2">
    <source>
        <dbReference type="EMBL" id="AGX02938.1"/>
    </source>
</evidence>
<dbReference type="Gene3D" id="3.20.20.100">
    <property type="entry name" value="NADP-dependent oxidoreductase domain"/>
    <property type="match status" value="1"/>
</dbReference>
<dbReference type="PATRIC" id="fig|1367477.3.peg.914"/>
<dbReference type="CDD" id="cd19086">
    <property type="entry name" value="AKR_AKR11C1"/>
    <property type="match status" value="1"/>
</dbReference>
<gene>
    <name evidence="2" type="ORF">N288_04910</name>
</gene>
<dbReference type="InterPro" id="IPR023210">
    <property type="entry name" value="NADP_OxRdtase_dom"/>
</dbReference>
<protein>
    <submittedName>
        <fullName evidence="2">Aldo/keto reductase</fullName>
    </submittedName>
</protein>
<reference evidence="2 3" key="1">
    <citation type="submission" date="2013-07" db="EMBL/GenBank/DDBJ databases">
        <title>Complete genome sequence of Bacillus infantis NRRL B-14911 that has potential to induce cardiac disease by antigenic mimicry.</title>
        <authorList>
            <person name="Massilamany C."/>
            <person name="Smith T.P.L."/>
            <person name="Loy J.D."/>
            <person name="Barletta R."/>
            <person name="Reddy J."/>
        </authorList>
    </citation>
    <scope>NUCLEOTIDE SEQUENCE [LARGE SCALE GENOMIC DNA]</scope>
    <source>
        <strain evidence="2 3">NRRL B-14911</strain>
    </source>
</reference>
<dbReference type="HOGENOM" id="CLU_023205_2_3_9"/>
<feature type="domain" description="NADP-dependent oxidoreductase" evidence="1">
    <location>
        <begin position="40"/>
        <end position="339"/>
    </location>
</feature>
<evidence type="ECO:0000259" key="1">
    <source>
        <dbReference type="Pfam" id="PF00248"/>
    </source>
</evidence>
<dbReference type="PRINTS" id="PR00069">
    <property type="entry name" value="ALDKETRDTASE"/>
</dbReference>
<dbReference type="EMBL" id="CP006643">
    <property type="protein sequence ID" value="AGX02938.1"/>
    <property type="molecule type" value="Genomic_DNA"/>
</dbReference>